<dbReference type="Proteomes" id="UP000814140">
    <property type="component" value="Unassembled WGS sequence"/>
</dbReference>
<comment type="caution">
    <text evidence="1">The sequence shown here is derived from an EMBL/GenBank/DDBJ whole genome shotgun (WGS) entry which is preliminary data.</text>
</comment>
<organism evidence="1 2">
    <name type="scientific">Artomyces pyxidatus</name>
    <dbReference type="NCBI Taxonomy" id="48021"/>
    <lineage>
        <taxon>Eukaryota</taxon>
        <taxon>Fungi</taxon>
        <taxon>Dikarya</taxon>
        <taxon>Basidiomycota</taxon>
        <taxon>Agaricomycotina</taxon>
        <taxon>Agaricomycetes</taxon>
        <taxon>Russulales</taxon>
        <taxon>Auriscalpiaceae</taxon>
        <taxon>Artomyces</taxon>
    </lineage>
</organism>
<reference evidence="1" key="2">
    <citation type="journal article" date="2022" name="New Phytol.">
        <title>Evolutionary transition to the ectomycorrhizal habit in the genomes of a hyperdiverse lineage of mushroom-forming fungi.</title>
        <authorList>
            <person name="Looney B."/>
            <person name="Miyauchi S."/>
            <person name="Morin E."/>
            <person name="Drula E."/>
            <person name="Courty P.E."/>
            <person name="Kohler A."/>
            <person name="Kuo A."/>
            <person name="LaButti K."/>
            <person name="Pangilinan J."/>
            <person name="Lipzen A."/>
            <person name="Riley R."/>
            <person name="Andreopoulos W."/>
            <person name="He G."/>
            <person name="Johnson J."/>
            <person name="Nolan M."/>
            <person name="Tritt A."/>
            <person name="Barry K.W."/>
            <person name="Grigoriev I.V."/>
            <person name="Nagy L.G."/>
            <person name="Hibbett D."/>
            <person name="Henrissat B."/>
            <person name="Matheny P.B."/>
            <person name="Labbe J."/>
            <person name="Martin F.M."/>
        </authorList>
    </citation>
    <scope>NUCLEOTIDE SEQUENCE</scope>
    <source>
        <strain evidence="1">HHB10654</strain>
    </source>
</reference>
<accession>A0ACB8TBV4</accession>
<sequence length="210" mass="21979">MQKFAVALFAFLAVLALVLPASARVTNADRLRRGQPPLPPTRRATAKRQAPSPSSPQSISGRIQVRDATGLNTLGYIQNTVSGPTGIKFSGSENDLEVLYVGAELVAYSAIFPSPFLIGASGSALLSVGSAAAIPFINVDESISAIWSLDVTTGALTATWKNIDGSILNPVFAYDSVQDKLFLTGDIIEFAAAALTEATPPVLVSLYLVA</sequence>
<name>A0ACB8TBV4_9AGAM</name>
<evidence type="ECO:0000313" key="1">
    <source>
        <dbReference type="EMBL" id="KAI0065505.1"/>
    </source>
</evidence>
<keyword evidence="2" id="KW-1185">Reference proteome</keyword>
<reference evidence="1" key="1">
    <citation type="submission" date="2021-03" db="EMBL/GenBank/DDBJ databases">
        <authorList>
            <consortium name="DOE Joint Genome Institute"/>
            <person name="Ahrendt S."/>
            <person name="Looney B.P."/>
            <person name="Miyauchi S."/>
            <person name="Morin E."/>
            <person name="Drula E."/>
            <person name="Courty P.E."/>
            <person name="Chicoki N."/>
            <person name="Fauchery L."/>
            <person name="Kohler A."/>
            <person name="Kuo A."/>
            <person name="Labutti K."/>
            <person name="Pangilinan J."/>
            <person name="Lipzen A."/>
            <person name="Riley R."/>
            <person name="Andreopoulos W."/>
            <person name="He G."/>
            <person name="Johnson J."/>
            <person name="Barry K.W."/>
            <person name="Grigoriev I.V."/>
            <person name="Nagy L."/>
            <person name="Hibbett D."/>
            <person name="Henrissat B."/>
            <person name="Matheny P.B."/>
            <person name="Labbe J."/>
            <person name="Martin F."/>
        </authorList>
    </citation>
    <scope>NUCLEOTIDE SEQUENCE</scope>
    <source>
        <strain evidence="1">HHB10654</strain>
    </source>
</reference>
<evidence type="ECO:0000313" key="2">
    <source>
        <dbReference type="Proteomes" id="UP000814140"/>
    </source>
</evidence>
<gene>
    <name evidence="1" type="ORF">BV25DRAFT_1836303</name>
</gene>
<proteinExistence type="predicted"/>
<protein>
    <submittedName>
        <fullName evidence="1">Uncharacterized protein</fullName>
    </submittedName>
</protein>
<dbReference type="EMBL" id="MU277195">
    <property type="protein sequence ID" value="KAI0065505.1"/>
    <property type="molecule type" value="Genomic_DNA"/>
</dbReference>